<dbReference type="InterPro" id="IPR038165">
    <property type="entry name" value="FlgT_C_sf"/>
</dbReference>
<protein>
    <submittedName>
        <fullName evidence="4">Uncharacterized protein</fullName>
    </submittedName>
</protein>
<dbReference type="Pfam" id="PF16539">
    <property type="entry name" value="FlgT_M"/>
    <property type="match status" value="1"/>
</dbReference>
<reference evidence="4" key="2">
    <citation type="submission" date="2020-09" db="EMBL/GenBank/DDBJ databases">
        <authorList>
            <person name="Sun Q."/>
            <person name="Zhou Y."/>
        </authorList>
    </citation>
    <scope>NUCLEOTIDE SEQUENCE</scope>
    <source>
        <strain evidence="4">CGMCC 1.10998</strain>
    </source>
</reference>
<accession>A0A916XR56</accession>
<feature type="chain" id="PRO_5037249272" evidence="1">
    <location>
        <begin position="25"/>
        <end position="330"/>
    </location>
</feature>
<dbReference type="EMBL" id="BMED01000008">
    <property type="protein sequence ID" value="GGC99532.1"/>
    <property type="molecule type" value="Genomic_DNA"/>
</dbReference>
<keyword evidence="1" id="KW-0732">Signal</keyword>
<evidence type="ECO:0000259" key="3">
    <source>
        <dbReference type="Pfam" id="PF16539"/>
    </source>
</evidence>
<dbReference type="InterPro" id="IPR032388">
    <property type="entry name" value="FlgT_C"/>
</dbReference>
<evidence type="ECO:0000313" key="5">
    <source>
        <dbReference type="Proteomes" id="UP000637423"/>
    </source>
</evidence>
<reference evidence="4" key="1">
    <citation type="journal article" date="2014" name="Int. J. Syst. Evol. Microbiol.">
        <title>Complete genome sequence of Corynebacterium casei LMG S-19264T (=DSM 44701T), isolated from a smear-ripened cheese.</title>
        <authorList>
            <consortium name="US DOE Joint Genome Institute (JGI-PGF)"/>
            <person name="Walter F."/>
            <person name="Albersmeier A."/>
            <person name="Kalinowski J."/>
            <person name="Ruckert C."/>
        </authorList>
    </citation>
    <scope>NUCLEOTIDE SEQUENCE</scope>
    <source>
        <strain evidence="4">CGMCC 1.10998</strain>
    </source>
</reference>
<sequence>MSHKTMWMALGAVLAMSAALGAQAQQPVAKPATTPATSEVEVMPIAPMEPEEAKPLLPLYKKKLVTSAFNIDEPAQVADINDIARGFPRELAERLQRSGKFLVRKADTFLGSGMRGDTPSLKMIRQMADANDSQLVVSGTVRSAEASVEKKYLGLWNTDQRDIEIDLVIYDGATGSQIAEHRVEKRVKKDVLVGREKSFGSKNFFSTSLGKAIDTMLDQLVEEVDVDLTDVPLSAKVLRVNNGQIILDAGASSAIAAGDVLAVYRLKNEMPITTAQQAIFGTTETRVGTVSIAQVQPLFSIGELSVEARASGIRAGDIVRAEPKVEARAQ</sequence>
<dbReference type="RefSeq" id="WP_188569255.1">
    <property type="nucleotide sequence ID" value="NZ_BMED01000008.1"/>
</dbReference>
<keyword evidence="5" id="KW-1185">Reference proteome</keyword>
<proteinExistence type="predicted"/>
<dbReference type="Gene3D" id="3.40.50.10610">
    <property type="entry name" value="ABC-type transport auxiliary lipoprotein component"/>
    <property type="match status" value="1"/>
</dbReference>
<gene>
    <name evidence="4" type="ORF">GCM10011396_53800</name>
</gene>
<dbReference type="AlphaFoldDB" id="A0A916XR56"/>
<evidence type="ECO:0000256" key="1">
    <source>
        <dbReference type="SAM" id="SignalP"/>
    </source>
</evidence>
<feature type="signal peptide" evidence="1">
    <location>
        <begin position="1"/>
        <end position="24"/>
    </location>
</feature>
<evidence type="ECO:0000259" key="2">
    <source>
        <dbReference type="Pfam" id="PF16538"/>
    </source>
</evidence>
<dbReference type="InterPro" id="IPR032386">
    <property type="entry name" value="FlgT_M"/>
</dbReference>
<organism evidence="4 5">
    <name type="scientific">Undibacterium terreum</name>
    <dbReference type="NCBI Taxonomy" id="1224302"/>
    <lineage>
        <taxon>Bacteria</taxon>
        <taxon>Pseudomonadati</taxon>
        <taxon>Pseudomonadota</taxon>
        <taxon>Betaproteobacteria</taxon>
        <taxon>Burkholderiales</taxon>
        <taxon>Oxalobacteraceae</taxon>
        <taxon>Undibacterium</taxon>
    </lineage>
</organism>
<dbReference type="Proteomes" id="UP000637423">
    <property type="component" value="Unassembled WGS sequence"/>
</dbReference>
<feature type="domain" description="Flagellar assembly protein T C-terminal" evidence="2">
    <location>
        <begin position="243"/>
        <end position="319"/>
    </location>
</feature>
<comment type="caution">
    <text evidence="4">The sequence shown here is derived from an EMBL/GenBank/DDBJ whole genome shotgun (WGS) entry which is preliminary data.</text>
</comment>
<dbReference type="Pfam" id="PF16538">
    <property type="entry name" value="FlgT_C"/>
    <property type="match status" value="1"/>
</dbReference>
<name>A0A916XR56_9BURK</name>
<feature type="domain" description="Flagellar assembly protein T middle" evidence="3">
    <location>
        <begin position="60"/>
        <end position="186"/>
    </location>
</feature>
<dbReference type="Gene3D" id="2.40.10.410">
    <property type="entry name" value="FlgT, C-terminal domain"/>
    <property type="match status" value="1"/>
</dbReference>
<evidence type="ECO:0000313" key="4">
    <source>
        <dbReference type="EMBL" id="GGC99532.1"/>
    </source>
</evidence>